<evidence type="ECO:0000256" key="4">
    <source>
        <dbReference type="ARBA" id="ARBA00023125"/>
    </source>
</evidence>
<dbReference type="Pfam" id="PF05485">
    <property type="entry name" value="THAP"/>
    <property type="match status" value="1"/>
</dbReference>
<feature type="domain" description="THAP-type" evidence="7">
    <location>
        <begin position="1"/>
        <end position="83"/>
    </location>
</feature>
<keyword evidence="2 5" id="KW-0863">Zinc-finger</keyword>
<evidence type="ECO:0000256" key="6">
    <source>
        <dbReference type="SAM" id="MobiDB-lite"/>
    </source>
</evidence>
<evidence type="ECO:0000313" key="8">
    <source>
        <dbReference type="EnsemblMetazoa" id="XP_038078969.1"/>
    </source>
</evidence>
<reference evidence="8" key="1">
    <citation type="submission" date="2022-11" db="UniProtKB">
        <authorList>
            <consortium name="EnsemblMetazoa"/>
        </authorList>
    </citation>
    <scope>IDENTIFICATION</scope>
</reference>
<dbReference type="GO" id="GO:0008270">
    <property type="term" value="F:zinc ion binding"/>
    <property type="evidence" value="ECO:0007669"/>
    <property type="project" value="UniProtKB-KW"/>
</dbReference>
<dbReference type="SUPFAM" id="SSF57716">
    <property type="entry name" value="Glucocorticoid receptor-like (DNA-binding domain)"/>
    <property type="match status" value="1"/>
</dbReference>
<dbReference type="OMA" id="GGCSHTQ"/>
<dbReference type="PANTHER" id="PTHR23080">
    <property type="entry name" value="THAP DOMAIN PROTEIN"/>
    <property type="match status" value="1"/>
</dbReference>
<keyword evidence="1" id="KW-0479">Metal-binding</keyword>
<accession>A0A914BS18</accession>
<organism evidence="8 9">
    <name type="scientific">Patiria miniata</name>
    <name type="common">Bat star</name>
    <name type="synonym">Asterina miniata</name>
    <dbReference type="NCBI Taxonomy" id="46514"/>
    <lineage>
        <taxon>Eukaryota</taxon>
        <taxon>Metazoa</taxon>
        <taxon>Echinodermata</taxon>
        <taxon>Eleutherozoa</taxon>
        <taxon>Asterozoa</taxon>
        <taxon>Asteroidea</taxon>
        <taxon>Valvatacea</taxon>
        <taxon>Valvatida</taxon>
        <taxon>Asterinidae</taxon>
        <taxon>Patiria</taxon>
    </lineage>
</organism>
<name>A0A914BS18_PATMI</name>
<dbReference type="GeneID" id="119746222"/>
<proteinExistence type="predicted"/>
<dbReference type="SMART" id="SM00980">
    <property type="entry name" value="THAP"/>
    <property type="match status" value="1"/>
</dbReference>
<evidence type="ECO:0000313" key="9">
    <source>
        <dbReference type="Proteomes" id="UP000887568"/>
    </source>
</evidence>
<sequence length="734" mass="80054">MPKSNRNCAVGGCSHTQKTCPKGRFVGFPNEDRQPERRALWVKLVQRGSHWIPTKNSRVCSCHFSGGYKVDDPNDPAYNPSIFPPMPELDRRVRKTLMEEMCRRKAQEGHATIDMNFDLPFQPASSQTNDNNDFMTFVSTALDLSTEASEDFTQVVKSEPGVLISDAEQLVNGSKETVKSEALPRVTTTAEPTTGSNLSIGGPMTSSCQLTTGNRLPRDGPFSTSGNPGWVYINQSRPVGGAMNLTRDGHEPASKRRRLLLPHHKQQTPVRLQKFQSTNRKFTGNLSVAKNPRNSQMRHFSRAAGSVDLNRTRATDLSIASSERNATSVQPRNCILSNLLTNSRPKEVQTVLSVASQAEWNSLSAQTNSRCVGFHGWNDICFSRTTVLSVAGVSPEVFDLLLGHLPEVMPGLPAHNSLLLFLMKLKLNVPFEFLANVFGITAATALNIFTHVLSVMVTYLSDLIQWPSDTCKDPLPQESLRTCIPKVSLIIDCLIIQTELNQLELISQEIGTFAVKILVGLHPNGSVGSVSNAYSGCATNSDMLIHLRMPDSLEKDSHVLLLQHDRGLQQILTAKGFRVLAPPFSSRPVHGQKDPSTCSDFKEVPQRHTETVNELSKLLEPSELPAGTDPETVDGFLESVDGVLESVDGLLESVDGLPVVAEAPSSTAGPSSCPQPQGTVNTTASGIFAGKMAQRLRSFSILANMFESNLLPLIDDVVCVCAALNNLQEPIAVV</sequence>
<evidence type="ECO:0000256" key="5">
    <source>
        <dbReference type="PROSITE-ProRule" id="PRU00309"/>
    </source>
</evidence>
<dbReference type="InterPro" id="IPR006612">
    <property type="entry name" value="THAP_Znf"/>
</dbReference>
<keyword evidence="3" id="KW-0862">Zinc</keyword>
<evidence type="ECO:0000256" key="2">
    <source>
        <dbReference type="ARBA" id="ARBA00022771"/>
    </source>
</evidence>
<dbReference type="InterPro" id="IPR027805">
    <property type="entry name" value="Transposase_HTH_dom"/>
</dbReference>
<feature type="region of interest" description="Disordered" evidence="6">
    <location>
        <begin position="585"/>
        <end position="605"/>
    </location>
</feature>
<protein>
    <recommendedName>
        <fullName evidence="7">THAP-type domain-containing protein</fullName>
    </recommendedName>
</protein>
<dbReference type="PROSITE" id="PS50950">
    <property type="entry name" value="ZF_THAP"/>
    <property type="match status" value="1"/>
</dbReference>
<dbReference type="AlphaFoldDB" id="A0A914BS18"/>
<dbReference type="OrthoDB" id="6496153at2759"/>
<dbReference type="Proteomes" id="UP000887568">
    <property type="component" value="Unplaced"/>
</dbReference>
<evidence type="ECO:0000259" key="7">
    <source>
        <dbReference type="PROSITE" id="PS50950"/>
    </source>
</evidence>
<feature type="region of interest" description="Disordered" evidence="6">
    <location>
        <begin position="183"/>
        <end position="203"/>
    </location>
</feature>
<evidence type="ECO:0000256" key="3">
    <source>
        <dbReference type="ARBA" id="ARBA00022833"/>
    </source>
</evidence>
<dbReference type="GO" id="GO:0003677">
    <property type="term" value="F:DNA binding"/>
    <property type="evidence" value="ECO:0007669"/>
    <property type="project" value="UniProtKB-UniRule"/>
</dbReference>
<keyword evidence="9" id="KW-1185">Reference proteome</keyword>
<evidence type="ECO:0000256" key="1">
    <source>
        <dbReference type="ARBA" id="ARBA00022723"/>
    </source>
</evidence>
<dbReference type="Pfam" id="PF13613">
    <property type="entry name" value="HTH_Tnp_4"/>
    <property type="match status" value="1"/>
</dbReference>
<dbReference type="EnsemblMetazoa" id="XM_038223041.1">
    <property type="protein sequence ID" value="XP_038078969.1"/>
    <property type="gene ID" value="LOC119746222"/>
</dbReference>
<feature type="compositionally biased region" description="Polar residues" evidence="6">
    <location>
        <begin position="186"/>
        <end position="203"/>
    </location>
</feature>
<dbReference type="RefSeq" id="XP_038078969.1">
    <property type="nucleotide sequence ID" value="XM_038223041.1"/>
</dbReference>
<keyword evidence="4 5" id="KW-0238">DNA-binding</keyword>